<feature type="domain" description="LD-carboxypeptidase C-terminal" evidence="5">
    <location>
        <begin position="218"/>
        <end position="346"/>
    </location>
</feature>
<dbReference type="PANTHER" id="PTHR30237:SF4">
    <property type="entry name" value="LD-CARBOXYPEPTIDASE C-TERMINAL DOMAIN-CONTAINING PROTEIN"/>
    <property type="match status" value="1"/>
</dbReference>
<evidence type="ECO:0000256" key="1">
    <source>
        <dbReference type="ARBA" id="ARBA00010233"/>
    </source>
</evidence>
<dbReference type="AlphaFoldDB" id="S2WIP8"/>
<feature type="region of interest" description="Disordered" evidence="3">
    <location>
        <begin position="1"/>
        <end position="25"/>
    </location>
</feature>
<dbReference type="SUPFAM" id="SSF52317">
    <property type="entry name" value="Class I glutamine amidotransferase-like"/>
    <property type="match status" value="1"/>
</dbReference>
<dbReference type="SUPFAM" id="SSF141986">
    <property type="entry name" value="LD-carboxypeptidase A C-terminal domain-like"/>
    <property type="match status" value="1"/>
</dbReference>
<dbReference type="InterPro" id="IPR029062">
    <property type="entry name" value="Class_I_gatase-like"/>
</dbReference>
<evidence type="ECO:0008006" key="8">
    <source>
        <dbReference type="Google" id="ProtNLM"/>
    </source>
</evidence>
<keyword evidence="7" id="KW-1185">Reference proteome</keyword>
<evidence type="ECO:0000313" key="7">
    <source>
        <dbReference type="Proteomes" id="UP000014417"/>
    </source>
</evidence>
<organism evidence="6 7">
    <name type="scientific">Propionimicrobium lymphophilum ACS-093-V-SCH5</name>
    <dbReference type="NCBI Taxonomy" id="883161"/>
    <lineage>
        <taxon>Bacteria</taxon>
        <taxon>Bacillati</taxon>
        <taxon>Actinomycetota</taxon>
        <taxon>Actinomycetes</taxon>
        <taxon>Propionibacteriales</taxon>
        <taxon>Propionibacteriaceae</taxon>
        <taxon>Propionimicrobium</taxon>
    </lineage>
</organism>
<reference evidence="6 7" key="1">
    <citation type="submission" date="2013-04" db="EMBL/GenBank/DDBJ databases">
        <title>The Genome Sequence of Propionimicrobium lymphophilum ACS-093-V-SCH5.</title>
        <authorList>
            <consortium name="The Broad Institute Genomics Platform"/>
            <person name="Earl A."/>
            <person name="Ward D."/>
            <person name="Feldgarden M."/>
            <person name="Gevers D."/>
            <person name="Saerens B."/>
            <person name="Vaneechoutte M."/>
            <person name="Walker B."/>
            <person name="Young S."/>
            <person name="Zeng Q."/>
            <person name="Gargeya S."/>
            <person name="Fitzgerald M."/>
            <person name="Haas B."/>
            <person name="Abouelleil A."/>
            <person name="Allen A.W."/>
            <person name="Alvarado L."/>
            <person name="Arachchi H.M."/>
            <person name="Berlin A.M."/>
            <person name="Chapman S.B."/>
            <person name="Gainer-Dewar J."/>
            <person name="Goldberg J."/>
            <person name="Griggs A."/>
            <person name="Gujja S."/>
            <person name="Hansen M."/>
            <person name="Howarth C."/>
            <person name="Imamovic A."/>
            <person name="Ireland A."/>
            <person name="Larimer J."/>
            <person name="McCowan C."/>
            <person name="Murphy C."/>
            <person name="Pearson M."/>
            <person name="Poon T.W."/>
            <person name="Priest M."/>
            <person name="Roberts A."/>
            <person name="Saif S."/>
            <person name="Shea T."/>
            <person name="Sisk P."/>
            <person name="Sykes S."/>
            <person name="Wortman J."/>
            <person name="Nusbaum C."/>
            <person name="Birren B."/>
        </authorList>
    </citation>
    <scope>NUCLEOTIDE SEQUENCE [LARGE SCALE GENOMIC DNA]</scope>
    <source>
        <strain evidence="6 7">ACS-093-V-SCH5</strain>
    </source>
</reference>
<dbReference type="CDD" id="cd07062">
    <property type="entry name" value="Peptidase_S66_mccF_like"/>
    <property type="match status" value="1"/>
</dbReference>
<feature type="domain" description="LD-carboxypeptidase N-terminal" evidence="4">
    <location>
        <begin position="27"/>
        <end position="142"/>
    </location>
</feature>
<gene>
    <name evidence="6" type="ORF">HMPREF9306_02089</name>
</gene>
<comment type="similarity">
    <text evidence="1">Belongs to the peptidase S66 family.</text>
</comment>
<evidence type="ECO:0000259" key="5">
    <source>
        <dbReference type="Pfam" id="PF17676"/>
    </source>
</evidence>
<accession>S2WIP8</accession>
<evidence type="ECO:0000259" key="4">
    <source>
        <dbReference type="Pfam" id="PF02016"/>
    </source>
</evidence>
<dbReference type="InterPro" id="IPR003507">
    <property type="entry name" value="S66_fam"/>
</dbReference>
<dbReference type="PATRIC" id="fig|883161.3.peg.2081"/>
<name>S2WIP8_9ACTN</name>
<dbReference type="GO" id="GO:0016787">
    <property type="term" value="F:hydrolase activity"/>
    <property type="evidence" value="ECO:0007669"/>
    <property type="project" value="UniProtKB-KW"/>
</dbReference>
<dbReference type="Gene3D" id="3.40.50.10740">
    <property type="entry name" value="Class I glutamine amidotransferase-like"/>
    <property type="match status" value="1"/>
</dbReference>
<dbReference type="Pfam" id="PF17676">
    <property type="entry name" value="Peptidase_S66C"/>
    <property type="match status" value="1"/>
</dbReference>
<evidence type="ECO:0000256" key="2">
    <source>
        <dbReference type="ARBA" id="ARBA00022801"/>
    </source>
</evidence>
<dbReference type="InterPro" id="IPR040921">
    <property type="entry name" value="Peptidase_S66C"/>
</dbReference>
<dbReference type="STRING" id="883161.HMPREF9306_02089"/>
<dbReference type="Proteomes" id="UP000014417">
    <property type="component" value="Unassembled WGS sequence"/>
</dbReference>
<evidence type="ECO:0000313" key="6">
    <source>
        <dbReference type="EMBL" id="EPD32517.1"/>
    </source>
</evidence>
<dbReference type="InterPro" id="IPR027461">
    <property type="entry name" value="Carboxypeptidase_A_C_sf"/>
</dbReference>
<dbReference type="PANTHER" id="PTHR30237">
    <property type="entry name" value="MURAMOYLTETRAPEPTIDE CARBOXYPEPTIDASE"/>
    <property type="match status" value="1"/>
</dbReference>
<comment type="caution">
    <text evidence="6">The sequence shown here is derived from an EMBL/GenBank/DDBJ whole genome shotgun (WGS) entry which is preliminary data.</text>
</comment>
<dbReference type="InterPro" id="IPR040449">
    <property type="entry name" value="Peptidase_S66_N"/>
</dbReference>
<evidence type="ECO:0000256" key="3">
    <source>
        <dbReference type="SAM" id="MobiDB-lite"/>
    </source>
</evidence>
<dbReference type="Gene3D" id="3.50.30.60">
    <property type="entry name" value="LD-carboxypeptidase A C-terminal domain-like"/>
    <property type="match status" value="1"/>
</dbReference>
<dbReference type="HOGENOM" id="CLU_034346_1_0_11"/>
<dbReference type="InterPro" id="IPR027478">
    <property type="entry name" value="LdcA_N"/>
</dbReference>
<dbReference type="RefSeq" id="WP_016456892.1">
    <property type="nucleotide sequence ID" value="NZ_KE150269.1"/>
</dbReference>
<sequence length="358" mass="38896">MIDYTAAAPRAKGLPKPAPKAQPGQKIAVVSPSFAAPGYGPEVHEQAMHRLVELTGMEVKEYPTTRVIGSSPQDRARDLNEAFADPEIGAVMATIGGSDQITVIPHVDQSLIAGKPKPFIGYSDNTHLHNLLWNLGVSSFYGGSTQVHIGAGPAIDDVHAASLLAAVRDGGELELTNPPLSEDYGFDWKEERSLTETGVRRPAEPWTWSGPTKTVAAQTWGGCVQVIQEIIWAGRFTNFDLLDGKILILEGSEDIIEPIAYADFMRALGERGLLSKIAGLVVSRFPATSFTFNPSEEDQAAYRRSIRDISHGVMEKYGPQAVVCVGPPFGHTRPQWIVPYGGKMRLDRASEKLFASYD</sequence>
<protein>
    <recommendedName>
        <fullName evidence="8">LD-carboxypeptidase</fullName>
    </recommendedName>
</protein>
<keyword evidence="2" id="KW-0378">Hydrolase</keyword>
<proteinExistence type="inferred from homology"/>
<dbReference type="Pfam" id="PF02016">
    <property type="entry name" value="Peptidase_S66"/>
    <property type="match status" value="1"/>
</dbReference>
<dbReference type="EMBL" id="AGZR01000009">
    <property type="protein sequence ID" value="EPD32517.1"/>
    <property type="molecule type" value="Genomic_DNA"/>
</dbReference>
<dbReference type="OrthoDB" id="9807329at2"/>